<evidence type="ECO:0000313" key="1">
    <source>
        <dbReference type="EMBL" id="KMV17607.1"/>
    </source>
</evidence>
<organism evidence="1 2">
    <name type="scientific">Mycolicibacterium conceptionense</name>
    <dbReference type="NCBI Taxonomy" id="451644"/>
    <lineage>
        <taxon>Bacteria</taxon>
        <taxon>Bacillati</taxon>
        <taxon>Actinomycetota</taxon>
        <taxon>Actinomycetes</taxon>
        <taxon>Mycobacteriales</taxon>
        <taxon>Mycobacteriaceae</taxon>
        <taxon>Mycolicibacterium</taxon>
    </lineage>
</organism>
<sequence>MRRSLSLRLEGVVNARSMTVHGAESERVHPTAARALPHWFEHRRAAPGHANDELAWSPAQSLQREGEVRVAGYIYKGKSYSPGEVIEELIREGGGVAGRA</sequence>
<protein>
    <submittedName>
        <fullName evidence="1">Uncharacterized protein</fullName>
    </submittedName>
</protein>
<accession>A0A0J8U9C3</accession>
<dbReference type="AlphaFoldDB" id="A0A0J8U9C3"/>
<gene>
    <name evidence="1" type="ORF">ACT17_15090</name>
</gene>
<proteinExistence type="predicted"/>
<dbReference type="Proteomes" id="UP000037594">
    <property type="component" value="Unassembled WGS sequence"/>
</dbReference>
<dbReference type="PATRIC" id="fig|451644.5.peg.3126"/>
<dbReference type="EMBL" id="LFOD01000012">
    <property type="protein sequence ID" value="KMV17607.1"/>
    <property type="molecule type" value="Genomic_DNA"/>
</dbReference>
<reference evidence="1 2" key="1">
    <citation type="submission" date="2015-06" db="EMBL/GenBank/DDBJ databases">
        <title>Genome sequence of Mycobacterium conceptionense strain MLE.</title>
        <authorList>
            <person name="Greninger A.L."/>
            <person name="Cunningham G."/>
            <person name="Chiu C.Y."/>
            <person name="Miller S."/>
        </authorList>
    </citation>
    <scope>NUCLEOTIDE SEQUENCE [LARGE SCALE GENOMIC DNA]</scope>
    <source>
        <strain evidence="1 2">MLE</strain>
    </source>
</reference>
<comment type="caution">
    <text evidence="1">The sequence shown here is derived from an EMBL/GenBank/DDBJ whole genome shotgun (WGS) entry which is preliminary data.</text>
</comment>
<name>A0A0J8U9C3_9MYCO</name>
<evidence type="ECO:0000313" key="2">
    <source>
        <dbReference type="Proteomes" id="UP000037594"/>
    </source>
</evidence>